<dbReference type="GO" id="GO:0003774">
    <property type="term" value="F:cytoskeletal motor activity"/>
    <property type="evidence" value="ECO:0007669"/>
    <property type="project" value="InterPro"/>
</dbReference>
<evidence type="ECO:0000256" key="5">
    <source>
        <dbReference type="ARBA" id="ARBA00022475"/>
    </source>
</evidence>
<keyword evidence="12" id="KW-0969">Cilium</keyword>
<dbReference type="GO" id="GO:0071978">
    <property type="term" value="P:bacterial-type flagellum-dependent swarming motility"/>
    <property type="evidence" value="ECO:0007669"/>
    <property type="project" value="TreeGrafter"/>
</dbReference>
<comment type="function">
    <text evidence="10">FliM is one of three proteins (FliG, FliN, FliM) that forms the rotor-mounted switch complex (C ring), located at the base of the basal body. This complex interacts with the CheY and CheZ chemotaxis proteins, in addition to contacting components of the motor that determine the direction of flagellar rotation.</text>
</comment>
<evidence type="ECO:0000256" key="9">
    <source>
        <dbReference type="ARBA" id="ARBA00023143"/>
    </source>
</evidence>
<name>A0A8J3GFS4_9HYPH</name>
<dbReference type="RefSeq" id="WP_189487925.1">
    <property type="nucleotide sequence ID" value="NZ_BMZO01000002.1"/>
</dbReference>
<sequence>MTRKQDNAIAPRSEAEKRALIIERLIGDTGEPGQIVRAARKMGERVLPSVSKTLAELLPAPVEIEISAVEVTRFSEALRGLSQSSALLIAASSSSPDALVMHLEAQGVAILVNALFGGAVDDEVEVHDKALSPTELDVASLIFKPFAEALNGSGKRALDLKMPLPEPINGQGLKKQSLRDGPAVHLALTLTLGANSGVLHLYMPQRVFLQHRGNAIADEAGNEPKEDWSEKFSGEIKRSKVSMEAQIMLGRLTLAQIADFHAGQVLPLDIGAMESVLLKAGSSKLFSCEFGKLGDQYTVRVREPFDAERDLMNEILTQD</sequence>
<evidence type="ECO:0000256" key="6">
    <source>
        <dbReference type="ARBA" id="ARBA00022500"/>
    </source>
</evidence>
<keyword evidence="6" id="KW-0145">Chemotaxis</keyword>
<dbReference type="PANTHER" id="PTHR30034:SF6">
    <property type="entry name" value="YOP PROTEINS TRANSLOCATION PROTEIN Q"/>
    <property type="match status" value="1"/>
</dbReference>
<dbReference type="SUPFAM" id="SSF101801">
    <property type="entry name" value="Surface presentation of antigens (SPOA)"/>
    <property type="match status" value="1"/>
</dbReference>
<dbReference type="GO" id="GO:0050918">
    <property type="term" value="P:positive chemotaxis"/>
    <property type="evidence" value="ECO:0007669"/>
    <property type="project" value="TreeGrafter"/>
</dbReference>
<keyword evidence="12" id="KW-0966">Cell projection</keyword>
<evidence type="ECO:0000259" key="11">
    <source>
        <dbReference type="Pfam" id="PF01052"/>
    </source>
</evidence>
<dbReference type="InterPro" id="IPR001543">
    <property type="entry name" value="FliN-like_C"/>
</dbReference>
<organism evidence="12 13">
    <name type="scientific">Limoniibacter endophyticus</name>
    <dbReference type="NCBI Taxonomy" id="1565040"/>
    <lineage>
        <taxon>Bacteria</taxon>
        <taxon>Pseudomonadati</taxon>
        <taxon>Pseudomonadota</taxon>
        <taxon>Alphaproteobacteria</taxon>
        <taxon>Hyphomicrobiales</taxon>
        <taxon>Bartonellaceae</taxon>
        <taxon>Limoniibacter</taxon>
    </lineage>
</organism>
<dbReference type="Proteomes" id="UP000641137">
    <property type="component" value="Unassembled WGS sequence"/>
</dbReference>
<protein>
    <recommendedName>
        <fullName evidence="4">Flagellar motor switch protein FliM</fullName>
    </recommendedName>
</protein>
<comment type="similarity">
    <text evidence="3">Belongs to the FliM family.</text>
</comment>
<dbReference type="SUPFAM" id="SSF103039">
    <property type="entry name" value="CheC-like"/>
    <property type="match status" value="1"/>
</dbReference>
<dbReference type="Gene3D" id="3.40.1550.10">
    <property type="entry name" value="CheC-like"/>
    <property type="match status" value="1"/>
</dbReference>
<comment type="subcellular location">
    <subcellularLocation>
        <location evidence="1">Bacterial flagellum basal body</location>
    </subcellularLocation>
    <subcellularLocation>
        <location evidence="2">Cell membrane</location>
        <topology evidence="2">Peripheral membrane protein</topology>
    </subcellularLocation>
</comment>
<evidence type="ECO:0000313" key="12">
    <source>
        <dbReference type="EMBL" id="GHC64636.1"/>
    </source>
</evidence>
<keyword evidence="8" id="KW-0472">Membrane</keyword>
<dbReference type="GO" id="GO:0009425">
    <property type="term" value="C:bacterial-type flagellum basal body"/>
    <property type="evidence" value="ECO:0007669"/>
    <property type="project" value="UniProtKB-SubCell"/>
</dbReference>
<evidence type="ECO:0000256" key="8">
    <source>
        <dbReference type="ARBA" id="ARBA00023136"/>
    </source>
</evidence>
<gene>
    <name evidence="12" type="ORF">GCM10010136_06720</name>
</gene>
<evidence type="ECO:0000256" key="1">
    <source>
        <dbReference type="ARBA" id="ARBA00004117"/>
    </source>
</evidence>
<feature type="domain" description="Flagellar motor switch protein FliN-like C-terminal" evidence="11">
    <location>
        <begin position="235"/>
        <end position="304"/>
    </location>
</feature>
<keyword evidence="7" id="KW-0283">Flagellar rotation</keyword>
<evidence type="ECO:0000256" key="2">
    <source>
        <dbReference type="ARBA" id="ARBA00004202"/>
    </source>
</evidence>
<evidence type="ECO:0000256" key="4">
    <source>
        <dbReference type="ARBA" id="ARBA00021898"/>
    </source>
</evidence>
<proteinExistence type="inferred from homology"/>
<evidence type="ECO:0000256" key="7">
    <source>
        <dbReference type="ARBA" id="ARBA00022779"/>
    </source>
</evidence>
<dbReference type="InterPro" id="IPR028976">
    <property type="entry name" value="CheC-like_sf"/>
</dbReference>
<comment type="caution">
    <text evidence="12">The sequence shown here is derived from an EMBL/GenBank/DDBJ whole genome shotgun (WGS) entry which is preliminary data.</text>
</comment>
<accession>A0A8J3GFS4</accession>
<dbReference type="EMBL" id="BMZO01000002">
    <property type="protein sequence ID" value="GHC64636.1"/>
    <property type="molecule type" value="Genomic_DNA"/>
</dbReference>
<evidence type="ECO:0000313" key="13">
    <source>
        <dbReference type="Proteomes" id="UP000641137"/>
    </source>
</evidence>
<dbReference type="Pfam" id="PF01052">
    <property type="entry name" value="FliMN_C"/>
    <property type="match status" value="1"/>
</dbReference>
<evidence type="ECO:0000256" key="10">
    <source>
        <dbReference type="ARBA" id="ARBA00025044"/>
    </source>
</evidence>
<keyword evidence="5" id="KW-1003">Cell membrane</keyword>
<dbReference type="GO" id="GO:0005886">
    <property type="term" value="C:plasma membrane"/>
    <property type="evidence" value="ECO:0007669"/>
    <property type="project" value="UniProtKB-SubCell"/>
</dbReference>
<keyword evidence="12" id="KW-0282">Flagellum</keyword>
<dbReference type="AlphaFoldDB" id="A0A8J3GFS4"/>
<keyword evidence="13" id="KW-1185">Reference proteome</keyword>
<reference evidence="12" key="1">
    <citation type="journal article" date="2014" name="Int. J. Syst. Evol. Microbiol.">
        <title>Complete genome sequence of Corynebacterium casei LMG S-19264T (=DSM 44701T), isolated from a smear-ripened cheese.</title>
        <authorList>
            <consortium name="US DOE Joint Genome Institute (JGI-PGF)"/>
            <person name="Walter F."/>
            <person name="Albersmeier A."/>
            <person name="Kalinowski J."/>
            <person name="Ruckert C."/>
        </authorList>
    </citation>
    <scope>NUCLEOTIDE SEQUENCE</scope>
    <source>
        <strain evidence="12">KCTC 42097</strain>
    </source>
</reference>
<dbReference type="InterPro" id="IPR036429">
    <property type="entry name" value="SpoA-like_sf"/>
</dbReference>
<keyword evidence="9" id="KW-0975">Bacterial flagellum</keyword>
<evidence type="ECO:0000256" key="3">
    <source>
        <dbReference type="ARBA" id="ARBA00011049"/>
    </source>
</evidence>
<reference evidence="12" key="2">
    <citation type="submission" date="2020-09" db="EMBL/GenBank/DDBJ databases">
        <authorList>
            <person name="Sun Q."/>
            <person name="Kim S."/>
        </authorList>
    </citation>
    <scope>NUCLEOTIDE SEQUENCE</scope>
    <source>
        <strain evidence="12">KCTC 42097</strain>
    </source>
</reference>
<dbReference type="PANTHER" id="PTHR30034">
    <property type="entry name" value="FLAGELLAR MOTOR SWITCH PROTEIN FLIM"/>
    <property type="match status" value="1"/>
</dbReference>
<dbReference type="Gene3D" id="2.30.330.10">
    <property type="entry name" value="SpoA-like"/>
    <property type="match status" value="1"/>
</dbReference>